<dbReference type="SMART" id="SM00832">
    <property type="entry name" value="C8"/>
    <property type="match status" value="1"/>
</dbReference>
<dbReference type="InterPro" id="IPR001846">
    <property type="entry name" value="VWF_type-D"/>
</dbReference>
<evidence type="ECO:0000259" key="8">
    <source>
        <dbReference type="PROSITE" id="PS51233"/>
    </source>
</evidence>
<dbReference type="SUPFAM" id="SSF57196">
    <property type="entry name" value="EGF/Laminin"/>
    <property type="match status" value="3"/>
</dbReference>
<evidence type="ECO:0000256" key="4">
    <source>
        <dbReference type="ARBA" id="ARBA00023180"/>
    </source>
</evidence>
<dbReference type="Gene3D" id="2.10.25.10">
    <property type="entry name" value="Laminin"/>
    <property type="match status" value="5"/>
</dbReference>
<evidence type="ECO:0000259" key="7">
    <source>
        <dbReference type="PROSITE" id="PS50026"/>
    </source>
</evidence>
<evidence type="ECO:0000256" key="1">
    <source>
        <dbReference type="ARBA" id="ARBA00022536"/>
    </source>
</evidence>
<dbReference type="CDD" id="cd00104">
    <property type="entry name" value="KAZAL_FS"/>
    <property type="match status" value="1"/>
</dbReference>
<evidence type="ECO:0000256" key="5">
    <source>
        <dbReference type="PROSITE-ProRule" id="PRU00076"/>
    </source>
</evidence>
<organism evidence="10 11">
    <name type="scientific">Elysia chlorotica</name>
    <name type="common">Eastern emerald elysia</name>
    <name type="synonym">Sea slug</name>
    <dbReference type="NCBI Taxonomy" id="188477"/>
    <lineage>
        <taxon>Eukaryota</taxon>
        <taxon>Metazoa</taxon>
        <taxon>Spiralia</taxon>
        <taxon>Lophotrochozoa</taxon>
        <taxon>Mollusca</taxon>
        <taxon>Gastropoda</taxon>
        <taxon>Heterobranchia</taxon>
        <taxon>Euthyneura</taxon>
        <taxon>Panpulmonata</taxon>
        <taxon>Sacoglossa</taxon>
        <taxon>Placobranchoidea</taxon>
        <taxon>Plakobranchidae</taxon>
        <taxon>Elysia</taxon>
    </lineage>
</organism>
<proteinExistence type="predicted"/>
<dbReference type="Gene3D" id="3.30.60.30">
    <property type="match status" value="1"/>
</dbReference>
<dbReference type="SUPFAM" id="SSF56436">
    <property type="entry name" value="C-type lectin-like"/>
    <property type="match status" value="1"/>
</dbReference>
<dbReference type="InterPro" id="IPR000884">
    <property type="entry name" value="TSP1_rpt"/>
</dbReference>
<feature type="domain" description="EGF-like" evidence="7">
    <location>
        <begin position="1340"/>
        <end position="1381"/>
    </location>
</feature>
<dbReference type="PROSITE" id="PS51233">
    <property type="entry name" value="VWFD"/>
    <property type="match status" value="1"/>
</dbReference>
<feature type="domain" description="Kazal-like" evidence="9">
    <location>
        <begin position="1658"/>
        <end position="1716"/>
    </location>
</feature>
<dbReference type="Gene3D" id="3.10.100.10">
    <property type="entry name" value="Mannose-Binding Protein A, subunit A"/>
    <property type="match status" value="1"/>
</dbReference>
<comment type="caution">
    <text evidence="5">Lacks conserved residue(s) required for the propagation of feature annotation.</text>
</comment>
<protein>
    <submittedName>
        <fullName evidence="10">Uncharacterized protein</fullName>
    </submittedName>
</protein>
<dbReference type="InterPro" id="IPR002350">
    <property type="entry name" value="Kazal_dom"/>
</dbReference>
<dbReference type="PROSITE" id="PS50092">
    <property type="entry name" value="TSP1"/>
    <property type="match status" value="1"/>
</dbReference>
<dbReference type="GO" id="GO:0031012">
    <property type="term" value="C:extracellular matrix"/>
    <property type="evidence" value="ECO:0007669"/>
    <property type="project" value="TreeGrafter"/>
</dbReference>
<dbReference type="InterPro" id="IPR016186">
    <property type="entry name" value="C-type_lectin-like/link_sf"/>
</dbReference>
<dbReference type="SMART" id="SM00179">
    <property type="entry name" value="EGF_CA"/>
    <property type="match status" value="4"/>
</dbReference>
<dbReference type="Proteomes" id="UP000271974">
    <property type="component" value="Unassembled WGS sequence"/>
</dbReference>
<evidence type="ECO:0000256" key="6">
    <source>
        <dbReference type="SAM" id="MobiDB-lite"/>
    </source>
</evidence>
<dbReference type="InterPro" id="IPR036383">
    <property type="entry name" value="TSP1_rpt_sf"/>
</dbReference>
<dbReference type="SMART" id="SM00181">
    <property type="entry name" value="EGF"/>
    <property type="match status" value="6"/>
</dbReference>
<keyword evidence="2" id="KW-0106">Calcium</keyword>
<dbReference type="GO" id="GO:0005509">
    <property type="term" value="F:calcium ion binding"/>
    <property type="evidence" value="ECO:0007669"/>
    <property type="project" value="InterPro"/>
</dbReference>
<dbReference type="InterPro" id="IPR014853">
    <property type="entry name" value="VWF/SSPO/ZAN-like_Cys-rich_dom"/>
</dbReference>
<dbReference type="InterPro" id="IPR036084">
    <property type="entry name" value="Ser_inhib-like_sf"/>
</dbReference>
<dbReference type="SMART" id="SM00280">
    <property type="entry name" value="KAZAL"/>
    <property type="match status" value="1"/>
</dbReference>
<feature type="domain" description="EGF-like" evidence="7">
    <location>
        <begin position="825"/>
        <end position="866"/>
    </location>
</feature>
<dbReference type="SUPFAM" id="SSF100895">
    <property type="entry name" value="Kazal-type serine protease inhibitors"/>
    <property type="match status" value="1"/>
</dbReference>
<dbReference type="CDD" id="cd00054">
    <property type="entry name" value="EGF_CA"/>
    <property type="match status" value="2"/>
</dbReference>
<dbReference type="InterPro" id="IPR050780">
    <property type="entry name" value="Mucin_vWF_Thrombospondin_sf"/>
</dbReference>
<reference evidence="10 11" key="1">
    <citation type="submission" date="2019-01" db="EMBL/GenBank/DDBJ databases">
        <title>A draft genome assembly of the solar-powered sea slug Elysia chlorotica.</title>
        <authorList>
            <person name="Cai H."/>
            <person name="Li Q."/>
            <person name="Fang X."/>
            <person name="Li J."/>
            <person name="Curtis N.E."/>
            <person name="Altenburger A."/>
            <person name="Shibata T."/>
            <person name="Feng M."/>
            <person name="Maeda T."/>
            <person name="Schwartz J.A."/>
            <person name="Shigenobu S."/>
            <person name="Lundholm N."/>
            <person name="Nishiyama T."/>
            <person name="Yang H."/>
            <person name="Hasebe M."/>
            <person name="Li S."/>
            <person name="Pierce S.K."/>
            <person name="Wang J."/>
        </authorList>
    </citation>
    <scope>NUCLEOTIDE SEQUENCE [LARGE SCALE GENOMIC DNA]</scope>
    <source>
        <strain evidence="10">EC2010</strain>
        <tissue evidence="10">Whole organism of an adult</tissue>
    </source>
</reference>
<keyword evidence="3" id="KW-1015">Disulfide bond</keyword>
<dbReference type="GO" id="GO:0005615">
    <property type="term" value="C:extracellular space"/>
    <property type="evidence" value="ECO:0007669"/>
    <property type="project" value="TreeGrafter"/>
</dbReference>
<evidence type="ECO:0000256" key="3">
    <source>
        <dbReference type="ARBA" id="ARBA00023157"/>
    </source>
</evidence>
<dbReference type="PANTHER" id="PTHR11339">
    <property type="entry name" value="EXTRACELLULAR MATRIX GLYCOPROTEIN RELATED"/>
    <property type="match status" value="1"/>
</dbReference>
<evidence type="ECO:0000256" key="2">
    <source>
        <dbReference type="ARBA" id="ARBA00022837"/>
    </source>
</evidence>
<sequence length="1783" mass="195888">MEFTPHITVDGFNSLPSLYNKLKNHGKEKDICLEPKEIECSAQTNQGVWVNSADQNGNSLTCTKDRFFCRRNREFNCDTLRVRLLCPQETDQCQELKALGATACPGGQECTPVTNHYMCRCPPNSQYNPQTRSCSSFCGKCLIWGDPHYHTISQDKGTYDFMGMCKYKVAGVCEEDKDLTSPSFDVHTTNKACGRDASCINVLEVYLTNIAVTRSGVTRNINFHFKYNVGASAYLLNNQNVELPERSIPGAFTATVKRGQFALVVHALDVSIFLSGVKLIVSVPDQFRHKMCGLCGDCANPGFRLRNGTVIEPRKTGRKWDKTVMATLASDWTIYDENSEFPECRKPGVTPPPVDTKECTADELNAIKSENKCGIFLKPDGPLKGCLDATGLDAQEYFEGCVFDACAQDDPDVSVCNSVKTFVQECFAKNFFVDWRSPTFCPMECEGNKEYRVDASCEPTCGHRPISSIACHEPREEGCVCPAGLLRSGDKCVPADECGCTVLTEEDSQSFVVKRGETALMPGCREKVTCVAQEDGSSEIEFESVALLPSEICNDGPPATTTCAHGFSRKSDSDKCEKDKSCIDGYTDDNGLCVLVPEEPKIWRQAVEACNERDGTLIYVDTVTKLESLKTIMTERGYESLYVSGRLRAVTTLRGFIRFLPLVPKEDKGKLKYANFDMYEEYMDKIAISPEITNDQLAPPGIRVSLVAKLKDNDVELVAVTSDTPANFVCTQRNTPEEETEWFEGCNTDQDMSDGGDTETRYNMVMDPTCLVCYKPMDVRCEPSDAPGPGTVEGRCGPDVGGKFYSCDQGEACKDMKVSTKCTQDVDECAERLDDCPKYSACINTPGAYICKCRPLYPLMINGKCVESKTCHMTGPPSPNGHIHRIVGFSKQLAIFDYDCKFKLATICQDAPYDPASGLPRFSVFMIGSRVEGALRPLVAGFLFDPTTGNTRRWAVTPETLRTASFMYGTKPDDSVLTSTAFSDPDVKFHFLYANPGTLIIRHFNDHVKATIMLARFPPRITYSAEYEKLLCGVCAIPPETPGDKLLLTEEQITEVSRQHHPLNLLPNRPSPAPCRAQTLPASTRTTSMVSATRTPSLTMTASSSWPPFARMHRVCIPSHHFYRPQESCEEELCGTGLSVCEYLATETFSECVQGSQLRAFINEQMCDDDCGENMEFKYTMRGAQPTCMEPFANPRSGESADDDLTFTCVCSEGFILSGATCVQETDCGCNMPDGYKPPGLSWRSADCGTMYTCEGKDVVLGKPAPCGANTECLASDKGPVCQCLSGFLGNPDVPQGCQPGTEEPENGQTCYDYFFPDGSSEERCACNEGYVSNCDTCEDIDECKEGLHDCDLAERHCVNELGGFRCECKAGLAEKGDECQDINECVEKTFTCGDHQACENTYGGYDCICCAGFKWDSDANGCVRDEVGFPTLPADPQCCAVCSPAELCEASTFHPEPYCYNGQEQYASFLKLYQMRCIYNLEMNRDHIEKGECSGEPVTTPAPGPTSRELHRLGECENDAVCNIPPAPPASQLQGKVCGPGPDGAEVTYPSYCDMVKAVCRMGHGPASLPTDSNIKAKAGACPSGPTTPEPTDQPIGEPYFGPWTKWSPCELQASCGLGQQTRNRDVAQGDGKTRPAEAWEVREDRHCYKACPPTDDPDGHTCPSRAVCQGIVDPVCGSIGPGSAQTYRSDCELNVMACEKNRLARMLYKGDCLPDDGTPDQRLCETGPRSELTRYNSTQDDWQCIGPVVDIRSCGNMQCHGEAGTCCRGVEYENLHVKLEC</sequence>
<dbReference type="SMART" id="SM00216">
    <property type="entry name" value="VWD"/>
    <property type="match status" value="1"/>
</dbReference>
<dbReference type="CDD" id="cd19941">
    <property type="entry name" value="TIL"/>
    <property type="match status" value="1"/>
</dbReference>
<dbReference type="PROSITE" id="PS51465">
    <property type="entry name" value="KAZAL_2"/>
    <property type="match status" value="1"/>
</dbReference>
<keyword evidence="4" id="KW-0325">Glycoprotein</keyword>
<dbReference type="InterPro" id="IPR016187">
    <property type="entry name" value="CTDL_fold"/>
</dbReference>
<dbReference type="PROSITE" id="PS50026">
    <property type="entry name" value="EGF_3"/>
    <property type="match status" value="2"/>
</dbReference>
<evidence type="ECO:0000259" key="9">
    <source>
        <dbReference type="PROSITE" id="PS51465"/>
    </source>
</evidence>
<keyword evidence="11" id="KW-1185">Reference proteome</keyword>
<dbReference type="SMART" id="SM00209">
    <property type="entry name" value="TSP1"/>
    <property type="match status" value="1"/>
</dbReference>
<feature type="non-terminal residue" evidence="10">
    <location>
        <position position="1783"/>
    </location>
</feature>
<feature type="region of interest" description="Disordered" evidence="6">
    <location>
        <begin position="1077"/>
        <end position="1096"/>
    </location>
</feature>
<dbReference type="InterPro" id="IPR036058">
    <property type="entry name" value="Kazal_dom_sf"/>
</dbReference>
<evidence type="ECO:0000313" key="10">
    <source>
        <dbReference type="EMBL" id="RUS83038.1"/>
    </source>
</evidence>
<keyword evidence="1 5" id="KW-0245">EGF-like domain</keyword>
<dbReference type="EMBL" id="RQTK01000260">
    <property type="protein sequence ID" value="RUS83038.1"/>
    <property type="molecule type" value="Genomic_DNA"/>
</dbReference>
<dbReference type="PROSITE" id="PS01187">
    <property type="entry name" value="EGF_CA"/>
    <property type="match status" value="2"/>
</dbReference>
<dbReference type="PROSITE" id="PS00010">
    <property type="entry name" value="ASX_HYDROXYL"/>
    <property type="match status" value="2"/>
</dbReference>
<comment type="caution">
    <text evidence="10">The sequence shown here is derived from an EMBL/GenBank/DDBJ whole genome shotgun (WGS) entry which is preliminary data.</text>
</comment>
<dbReference type="Pfam" id="PF08742">
    <property type="entry name" value="C8"/>
    <property type="match status" value="1"/>
</dbReference>
<dbReference type="SUPFAM" id="SSF82895">
    <property type="entry name" value="TSP-1 type 1 repeat"/>
    <property type="match status" value="1"/>
</dbReference>
<feature type="domain" description="VWFD" evidence="8">
    <location>
        <begin position="139"/>
        <end position="345"/>
    </location>
</feature>
<dbReference type="STRING" id="188477.A0A433TNB1"/>
<dbReference type="InterPro" id="IPR049883">
    <property type="entry name" value="NOTCH1_EGF-like"/>
</dbReference>
<gene>
    <name evidence="10" type="ORF">EGW08_009177</name>
</gene>
<dbReference type="OrthoDB" id="6151112at2759"/>
<dbReference type="PANTHER" id="PTHR11339:SF402">
    <property type="entry name" value="VWFD DOMAIN-CONTAINING PROTEIN"/>
    <property type="match status" value="1"/>
</dbReference>
<dbReference type="InterPro" id="IPR000742">
    <property type="entry name" value="EGF"/>
</dbReference>
<feature type="compositionally biased region" description="Polar residues" evidence="6">
    <location>
        <begin position="1080"/>
        <end position="1096"/>
    </location>
</feature>
<accession>A0A433TNB1</accession>
<dbReference type="SUPFAM" id="SSF57567">
    <property type="entry name" value="Serine protease inhibitors"/>
    <property type="match status" value="2"/>
</dbReference>
<dbReference type="Pfam" id="PF07645">
    <property type="entry name" value="EGF_CA"/>
    <property type="match status" value="3"/>
</dbReference>
<dbReference type="InterPro" id="IPR018097">
    <property type="entry name" value="EGF_Ca-bd_CS"/>
</dbReference>
<evidence type="ECO:0000313" key="11">
    <source>
        <dbReference type="Proteomes" id="UP000271974"/>
    </source>
</evidence>
<dbReference type="Pfam" id="PF00094">
    <property type="entry name" value="VWD"/>
    <property type="match status" value="1"/>
</dbReference>
<dbReference type="InterPro" id="IPR001881">
    <property type="entry name" value="EGF-like_Ca-bd_dom"/>
</dbReference>
<name>A0A433TNB1_ELYCH</name>
<dbReference type="InterPro" id="IPR000152">
    <property type="entry name" value="EGF-type_Asp/Asn_hydroxyl_site"/>
</dbReference>